<dbReference type="EMBL" id="CP002502">
    <property type="protein sequence ID" value="AET40779.1"/>
    <property type="molecule type" value="Genomic_DNA"/>
</dbReference>
<keyword evidence="2" id="KW-1185">Reference proteome</keyword>
<reference evidence="2" key="1">
    <citation type="journal article" date="2012" name="G3 (Bethesda)">
        <title>Pichia sorbitophila, an interspecies yeast hybrid reveals early steps of genome resolution following polyploidization.</title>
        <authorList>
            <person name="Leh Louis V."/>
            <person name="Despons L."/>
            <person name="Friedrich A."/>
            <person name="Martin T."/>
            <person name="Durrens P."/>
            <person name="Casaregola S."/>
            <person name="Neuveglise C."/>
            <person name="Fairhead C."/>
            <person name="Marck C."/>
            <person name="Cruz J.A."/>
            <person name="Straub M.L."/>
            <person name="Kugler V."/>
            <person name="Sacerdot C."/>
            <person name="Uzunov Z."/>
            <person name="Thierry A."/>
            <person name="Weiss S."/>
            <person name="Bleykasten C."/>
            <person name="De Montigny J."/>
            <person name="Jacques N."/>
            <person name="Jung P."/>
            <person name="Lemaire M."/>
            <person name="Mallet S."/>
            <person name="Morel G."/>
            <person name="Richard G.F."/>
            <person name="Sarkar A."/>
            <person name="Savel G."/>
            <person name="Schacherer J."/>
            <person name="Seret M.L."/>
            <person name="Talla E."/>
            <person name="Samson G."/>
            <person name="Jubin C."/>
            <person name="Poulain J."/>
            <person name="Vacherie B."/>
            <person name="Barbe V."/>
            <person name="Pelletier E."/>
            <person name="Sherman D.J."/>
            <person name="Westhof E."/>
            <person name="Weissenbach J."/>
            <person name="Baret P.V."/>
            <person name="Wincker P."/>
            <person name="Gaillardin C."/>
            <person name="Dujon B."/>
            <person name="Souciet J.L."/>
        </authorList>
    </citation>
    <scope>NUCLEOTIDE SEQUENCE [LARGE SCALE GENOMIC DNA]</scope>
    <source>
        <strain evidence="2">CBS 270.75 / DBVPG 7215 / KCTC 17166 / NRRL Y-17582</strain>
    </source>
</reference>
<sequence>MYFQICRLIGIITYLGQLRATNALNLFTSNGVVYSPSVVVNTIRIATTVVETIYCTPTKTGLSKQVTIQPVTTSVTLDAPNIASKVSDTTKTVLDMAMPPKIANLNALTPIDTASYFHTQKILSTTKTAVDQPYTTLYNRDGSCTVYYEDPNSEDQFSTIFLTGDMSVSAFSTVTSTISVYKTI</sequence>
<dbReference type="HOGENOM" id="CLU_1468154_0_0_1"/>
<dbReference type="RefSeq" id="XP_003647596.1">
    <property type="nucleotide sequence ID" value="XM_003647548.1"/>
</dbReference>
<protein>
    <submittedName>
        <fullName evidence="1">Uncharacterized protein</fullName>
    </submittedName>
</protein>
<gene>
    <name evidence="1" type="ordered locus">Ecym_6406</name>
</gene>
<dbReference type="OrthoDB" id="4036676at2759"/>
<name>G8JUJ9_ERECY</name>
<accession>G8JUJ9</accession>
<dbReference type="AlphaFoldDB" id="G8JUJ9"/>
<dbReference type="InParanoid" id="G8JUJ9"/>
<organism evidence="1 2">
    <name type="scientific">Eremothecium cymbalariae (strain CBS 270.75 / DBVPG 7215 / KCTC 17166 / NRRL Y-17582)</name>
    <name type="common">Yeast</name>
    <dbReference type="NCBI Taxonomy" id="931890"/>
    <lineage>
        <taxon>Eukaryota</taxon>
        <taxon>Fungi</taxon>
        <taxon>Dikarya</taxon>
        <taxon>Ascomycota</taxon>
        <taxon>Saccharomycotina</taxon>
        <taxon>Saccharomycetes</taxon>
        <taxon>Saccharomycetales</taxon>
        <taxon>Saccharomycetaceae</taxon>
        <taxon>Eremothecium</taxon>
    </lineage>
</organism>
<dbReference type="KEGG" id="erc:Ecym_6406"/>
<dbReference type="Proteomes" id="UP000006790">
    <property type="component" value="Chromosome 6"/>
</dbReference>
<evidence type="ECO:0000313" key="1">
    <source>
        <dbReference type="EMBL" id="AET40779.1"/>
    </source>
</evidence>
<dbReference type="GeneID" id="11469195"/>
<proteinExistence type="predicted"/>
<evidence type="ECO:0000313" key="2">
    <source>
        <dbReference type="Proteomes" id="UP000006790"/>
    </source>
</evidence>